<organism evidence="3 4">
    <name type="scientific">Niastella koreensis</name>
    <dbReference type="NCBI Taxonomy" id="354356"/>
    <lineage>
        <taxon>Bacteria</taxon>
        <taxon>Pseudomonadati</taxon>
        <taxon>Bacteroidota</taxon>
        <taxon>Chitinophagia</taxon>
        <taxon>Chitinophagales</taxon>
        <taxon>Chitinophagaceae</taxon>
        <taxon>Niastella</taxon>
    </lineage>
</organism>
<reference evidence="3 4" key="1">
    <citation type="submission" date="2016-04" db="EMBL/GenBank/DDBJ databases">
        <authorList>
            <person name="Chen L."/>
            <person name="Zhuang W."/>
            <person name="Wang G."/>
        </authorList>
    </citation>
    <scope>NUCLEOTIDE SEQUENCE [LARGE SCALE GENOMIC DNA]</scope>
    <source>
        <strain evidence="4">GR20</strain>
    </source>
</reference>
<dbReference type="PANTHER" id="PTHR44520">
    <property type="entry name" value="RESPONSE REGULATOR RCP1-RELATED"/>
    <property type="match status" value="1"/>
</dbReference>
<evidence type="ECO:0000313" key="3">
    <source>
        <dbReference type="EMBL" id="OQP43992.1"/>
    </source>
</evidence>
<evidence type="ECO:0000256" key="1">
    <source>
        <dbReference type="PROSITE-ProRule" id="PRU00169"/>
    </source>
</evidence>
<keyword evidence="1" id="KW-0597">Phosphoprotein</keyword>
<dbReference type="Gene3D" id="3.40.50.2300">
    <property type="match status" value="1"/>
</dbReference>
<dbReference type="EMBL" id="LWBO01000034">
    <property type="protein sequence ID" value="OQP43992.1"/>
    <property type="molecule type" value="Genomic_DNA"/>
</dbReference>
<dbReference type="Pfam" id="PF00072">
    <property type="entry name" value="Response_reg"/>
    <property type="match status" value="1"/>
</dbReference>
<evidence type="ECO:0000259" key="2">
    <source>
        <dbReference type="PROSITE" id="PS50110"/>
    </source>
</evidence>
<gene>
    <name evidence="3" type="ORF">A4D02_10995</name>
</gene>
<keyword evidence="4" id="KW-1185">Reference proteome</keyword>
<dbReference type="Proteomes" id="UP000192277">
    <property type="component" value="Unassembled WGS sequence"/>
</dbReference>
<proteinExistence type="predicted"/>
<dbReference type="SUPFAM" id="SSF52172">
    <property type="entry name" value="CheY-like"/>
    <property type="match status" value="1"/>
</dbReference>
<sequence length="172" mass="19547">MEGNPEINKNLFLKHRNNRSDMNQPRSFLLVDDDIDDIIIFQETLRKVDDKVGFFYVNNGKDAIDLLTENAPNLPSLIFLDINMPRMDGKECLKLLKQDDRLKHIPVLMYTTSSQSADIEDTMMHGAMAFITKPWGVNELKKLLSVIAHTPVAKLPAALQSVEKEISCFIVC</sequence>
<name>A0ABX3NRR6_9BACT</name>
<protein>
    <recommendedName>
        <fullName evidence="2">Response regulatory domain-containing protein</fullName>
    </recommendedName>
</protein>
<feature type="domain" description="Response regulatory" evidence="2">
    <location>
        <begin position="27"/>
        <end position="148"/>
    </location>
</feature>
<feature type="modified residue" description="4-aspartylphosphate" evidence="1">
    <location>
        <position position="81"/>
    </location>
</feature>
<dbReference type="PANTHER" id="PTHR44520:SF2">
    <property type="entry name" value="RESPONSE REGULATOR RCP1"/>
    <property type="match status" value="1"/>
</dbReference>
<dbReference type="InterPro" id="IPR011006">
    <property type="entry name" value="CheY-like_superfamily"/>
</dbReference>
<dbReference type="SMART" id="SM00448">
    <property type="entry name" value="REC"/>
    <property type="match status" value="1"/>
</dbReference>
<accession>A0ABX3NRR6</accession>
<dbReference type="InterPro" id="IPR001789">
    <property type="entry name" value="Sig_transdc_resp-reg_receiver"/>
</dbReference>
<comment type="caution">
    <text evidence="3">The sequence shown here is derived from an EMBL/GenBank/DDBJ whole genome shotgun (WGS) entry which is preliminary data.</text>
</comment>
<dbReference type="InterPro" id="IPR052893">
    <property type="entry name" value="TCS_response_regulator"/>
</dbReference>
<dbReference type="PROSITE" id="PS50110">
    <property type="entry name" value="RESPONSE_REGULATORY"/>
    <property type="match status" value="1"/>
</dbReference>
<evidence type="ECO:0000313" key="4">
    <source>
        <dbReference type="Proteomes" id="UP000192277"/>
    </source>
</evidence>